<accession>A0A0C3CEN8</accession>
<dbReference type="InParanoid" id="A0A0C3CEN8"/>
<dbReference type="AlphaFoldDB" id="A0A0C3CEN8"/>
<reference evidence="2" key="2">
    <citation type="submission" date="2015-01" db="EMBL/GenBank/DDBJ databases">
        <title>Evolutionary Origins and Diversification of the Mycorrhizal Mutualists.</title>
        <authorList>
            <consortium name="DOE Joint Genome Institute"/>
            <consortium name="Mycorrhizal Genomics Consortium"/>
            <person name="Kohler A."/>
            <person name="Kuo A."/>
            <person name="Nagy L.G."/>
            <person name="Floudas D."/>
            <person name="Copeland A."/>
            <person name="Barry K.W."/>
            <person name="Cichocki N."/>
            <person name="Veneault-Fourrey C."/>
            <person name="LaButti K."/>
            <person name="Lindquist E.A."/>
            <person name="Lipzen A."/>
            <person name="Lundell T."/>
            <person name="Morin E."/>
            <person name="Murat C."/>
            <person name="Riley R."/>
            <person name="Ohm R."/>
            <person name="Sun H."/>
            <person name="Tunlid A."/>
            <person name="Henrissat B."/>
            <person name="Grigoriev I.V."/>
            <person name="Hibbett D.S."/>
            <person name="Martin F."/>
        </authorList>
    </citation>
    <scope>NUCLEOTIDE SEQUENCE [LARGE SCALE GENOMIC DNA]</scope>
    <source>
        <strain evidence="2">F 1598</strain>
    </source>
</reference>
<dbReference type="Proteomes" id="UP000054166">
    <property type="component" value="Unassembled WGS sequence"/>
</dbReference>
<evidence type="ECO:0000313" key="1">
    <source>
        <dbReference type="EMBL" id="KIM88187.1"/>
    </source>
</evidence>
<protein>
    <submittedName>
        <fullName evidence="1">Uncharacterized protein</fullName>
    </submittedName>
</protein>
<evidence type="ECO:0000313" key="2">
    <source>
        <dbReference type="Proteomes" id="UP000054166"/>
    </source>
</evidence>
<dbReference type="HOGENOM" id="CLU_289035_0_0_1"/>
<sequence length="1062" mass="118337">MLYSWPDASLLNTVGTRLSTHNPTALCESPLVPSIVEQLKQHGLSVEPWFLRYAPNRLAWVCLNDAEPLKVRVPCGPRSEKRLDSGQLRWEWCLLPDHDYPGMPWRSYIPRKNDWLREGTQGWVFRKLHPTKFVDPSTTLPSLRIHPTLKFDIQLTFRVIQLICNDVVQVYHRPIPTHLMDGLRTMAWLNDDYVETSSLLSVLWDARRCLLECYGWVSYRLFRDSQPWRERKWGDHFVNLVDKILRFLTAPKRGCIIDPASISTEEVVALVQDEVPIHYQWKARSDSSLVDAWATPSPAASRFDPYEFQRVYDRAAYIVAGGPFNNSAKDRAVLGRAEAGQLAVTYLRQPPRRELPEPADPGTGGKAKLRFFAREHVGDELIEISKKIMADLVDDEAGTVIEKKHRWGDMKLLTLHSSPSLHVISTDLTKFFDAIDQFSMAVDMPNLPEPNAPPLASAVPDVIMQEGHDTTFGNAFKPPDPIAPSLTPTADIDVVQGAESDYTLAVQDIVDMQEERNIDISINPINPLDASAPLLALIMPEIANPQKEQDVHTFASCAPAPADAMSVDPIFGCSAEQMADYKQGTDVDDDIVSLGEETHASQSISQSYNIQPMSQIGQPHLIRLALLVGGPLHLRQDRSGLMGHPFGCSRLLANSPNHLVGDHLSVAIGYRLLVTGDHPLGGGRYRLVKAPLIEDIAQTGGPLHLAGDHLGVAIGHPLGGGCYRLVKPPLIGDIAQTGGPLHLGVAIGYRLLITEGHPLGGVRQPTPATSCAAHQDAAIAFIQASFALSRTNTTFAGLPVNIDHITPSPISGLLRQEGHLTVPASTELRMRYWHIFNPKLSVLDLLIRCLMKGLPYNITLPPTSSLARSSTALQRPLRQIRQARGEKVSMSMVAQYLDNVQVVLSRPHAHKFLERGGLIWRIVRQYAPQVYAEALIGPRSNEYTNYNKAITPDEIQTLLGVTTNCNSFWPYPEWYERSNRYNGEWTTANEAWFIKHVEDIGYAREGSLRGGRFWQNTIHMHTSAMISDVTVSGTMAHAQACCTHLVREWPELWDAFNISCLT</sequence>
<name>A0A0C3CEN8_PILCF</name>
<organism evidence="1 2">
    <name type="scientific">Piloderma croceum (strain F 1598)</name>
    <dbReference type="NCBI Taxonomy" id="765440"/>
    <lineage>
        <taxon>Eukaryota</taxon>
        <taxon>Fungi</taxon>
        <taxon>Dikarya</taxon>
        <taxon>Basidiomycota</taxon>
        <taxon>Agaricomycotina</taxon>
        <taxon>Agaricomycetes</taxon>
        <taxon>Agaricomycetidae</taxon>
        <taxon>Atheliales</taxon>
        <taxon>Atheliaceae</taxon>
        <taxon>Piloderma</taxon>
    </lineage>
</organism>
<reference evidence="1 2" key="1">
    <citation type="submission" date="2014-04" db="EMBL/GenBank/DDBJ databases">
        <authorList>
            <consortium name="DOE Joint Genome Institute"/>
            <person name="Kuo A."/>
            <person name="Tarkka M."/>
            <person name="Buscot F."/>
            <person name="Kohler A."/>
            <person name="Nagy L.G."/>
            <person name="Floudas D."/>
            <person name="Copeland A."/>
            <person name="Barry K.W."/>
            <person name="Cichocki N."/>
            <person name="Veneault-Fourrey C."/>
            <person name="LaButti K."/>
            <person name="Lindquist E.A."/>
            <person name="Lipzen A."/>
            <person name="Lundell T."/>
            <person name="Morin E."/>
            <person name="Murat C."/>
            <person name="Sun H."/>
            <person name="Tunlid A."/>
            <person name="Henrissat B."/>
            <person name="Grigoriev I.V."/>
            <person name="Hibbett D.S."/>
            <person name="Martin F."/>
            <person name="Nordberg H.P."/>
            <person name="Cantor M.N."/>
            <person name="Hua S.X."/>
        </authorList>
    </citation>
    <scope>NUCLEOTIDE SEQUENCE [LARGE SCALE GENOMIC DNA]</scope>
    <source>
        <strain evidence="1 2">F 1598</strain>
    </source>
</reference>
<gene>
    <name evidence="1" type="ORF">PILCRDRAFT_3222</name>
</gene>
<dbReference type="OrthoDB" id="2654618at2759"/>
<keyword evidence="2" id="KW-1185">Reference proteome</keyword>
<proteinExistence type="predicted"/>
<dbReference type="EMBL" id="KN832977">
    <property type="protein sequence ID" value="KIM88187.1"/>
    <property type="molecule type" value="Genomic_DNA"/>
</dbReference>